<dbReference type="EC" id="2.7.7.65" evidence="1"/>
<feature type="coiled-coil region" evidence="3">
    <location>
        <begin position="410"/>
        <end position="444"/>
    </location>
</feature>
<feature type="region of interest" description="Disordered" evidence="4">
    <location>
        <begin position="1"/>
        <end position="20"/>
    </location>
</feature>
<dbReference type="FunFam" id="3.30.70.270:FF:000001">
    <property type="entry name" value="Diguanylate cyclase domain protein"/>
    <property type="match status" value="1"/>
</dbReference>
<dbReference type="EMBL" id="JAAGOH010000001">
    <property type="protein sequence ID" value="NDY89940.1"/>
    <property type="molecule type" value="Genomic_DNA"/>
</dbReference>
<dbReference type="PROSITE" id="PS50887">
    <property type="entry name" value="GGDEF"/>
    <property type="match status" value="1"/>
</dbReference>
<dbReference type="Proteomes" id="UP000484255">
    <property type="component" value="Unassembled WGS sequence"/>
</dbReference>
<gene>
    <name evidence="6" type="ORF">G3A44_01890</name>
</gene>
<name>A0A7C9TGU3_9BURK</name>
<evidence type="ECO:0000256" key="3">
    <source>
        <dbReference type="SAM" id="Coils"/>
    </source>
</evidence>
<protein>
    <recommendedName>
        <fullName evidence="1">diguanylate cyclase</fullName>
        <ecNumber evidence="1">2.7.7.65</ecNumber>
    </recommendedName>
</protein>
<dbReference type="PANTHER" id="PTHR45138">
    <property type="entry name" value="REGULATORY COMPONENTS OF SENSORY TRANSDUCTION SYSTEM"/>
    <property type="match status" value="1"/>
</dbReference>
<sequence length="605" mass="66048">MGAMNPPGGTAAPSAAETAKATLRRLALSRREPTPELYAQAWAEETGQPPALSSWPPRVRQALDRLLAGAGAPPEGRAQLVQQLAAGQWDAALDSTEKLQRHQERQARQWSELLERLQRGTERASRTWSAARRKDSLQRVLQSSGSDLGRLQHRLQQLLQAWEGDAELAPETVETAGVESEAGAPAAEHPPAIVAALQALQPSAEADGAPPWHQALQPLARTLRLALPEDVQVALQLADELARVADEMAMSGLDRARLLALEGVCTRAGQLLSHRHHLMRQVHRLSQELAASLAELSEDDSWVQGQLQLLGEHLAQTPSARGVEQASQLLGQARQRQLGLRSQRDEARDALRQLIHQMLAELAALDEHTGRFGDGLARHSQTIEQAGSLAELAGAVRSLLDDTRSVHGVVQATRERMNQAHGRAQALEAQVRDLEAELRKVSQELSTDVLTQVANRRGLMLRFEEAQRQLEREGGTLSVALLDIDNFKRLNDTLGHAAGDQALVALAQRVKASLRPQDSLARFGGEEFVVLLPGTLADEAQQALTRLQRSLSASLFMHEAREVLVTFSAGVTAYRTGEKLDEALERADMALYEAKRTGKNRTCIG</sequence>
<dbReference type="Gene3D" id="3.30.70.270">
    <property type="match status" value="1"/>
</dbReference>
<dbReference type="Pfam" id="PF00990">
    <property type="entry name" value="GGDEF"/>
    <property type="match status" value="1"/>
</dbReference>
<feature type="domain" description="GGDEF" evidence="5">
    <location>
        <begin position="475"/>
        <end position="605"/>
    </location>
</feature>
<dbReference type="InterPro" id="IPR043128">
    <property type="entry name" value="Rev_trsase/Diguanyl_cyclase"/>
</dbReference>
<dbReference type="SMART" id="SM00267">
    <property type="entry name" value="GGDEF"/>
    <property type="match status" value="1"/>
</dbReference>
<dbReference type="InterPro" id="IPR000160">
    <property type="entry name" value="GGDEF_dom"/>
</dbReference>
<keyword evidence="3" id="KW-0175">Coiled coil</keyword>
<organism evidence="6 7">
    <name type="scientific">Ideonella livida</name>
    <dbReference type="NCBI Taxonomy" id="2707176"/>
    <lineage>
        <taxon>Bacteria</taxon>
        <taxon>Pseudomonadati</taxon>
        <taxon>Pseudomonadota</taxon>
        <taxon>Betaproteobacteria</taxon>
        <taxon>Burkholderiales</taxon>
        <taxon>Sphaerotilaceae</taxon>
        <taxon>Ideonella</taxon>
    </lineage>
</organism>
<dbReference type="NCBIfam" id="TIGR00254">
    <property type="entry name" value="GGDEF"/>
    <property type="match status" value="1"/>
</dbReference>
<evidence type="ECO:0000313" key="7">
    <source>
        <dbReference type="Proteomes" id="UP000484255"/>
    </source>
</evidence>
<dbReference type="SUPFAM" id="SSF55073">
    <property type="entry name" value="Nucleotide cyclase"/>
    <property type="match status" value="1"/>
</dbReference>
<dbReference type="AlphaFoldDB" id="A0A7C9TGU3"/>
<accession>A0A7C9TGU3</accession>
<evidence type="ECO:0000313" key="6">
    <source>
        <dbReference type="EMBL" id="NDY89940.1"/>
    </source>
</evidence>
<evidence type="ECO:0000256" key="4">
    <source>
        <dbReference type="SAM" id="MobiDB-lite"/>
    </source>
</evidence>
<evidence type="ECO:0000256" key="1">
    <source>
        <dbReference type="ARBA" id="ARBA00012528"/>
    </source>
</evidence>
<proteinExistence type="predicted"/>
<comment type="caution">
    <text evidence="6">The sequence shown here is derived from an EMBL/GenBank/DDBJ whole genome shotgun (WGS) entry which is preliminary data.</text>
</comment>
<dbReference type="GO" id="GO:0052621">
    <property type="term" value="F:diguanylate cyclase activity"/>
    <property type="evidence" value="ECO:0007669"/>
    <property type="project" value="UniProtKB-EC"/>
</dbReference>
<comment type="catalytic activity">
    <reaction evidence="2">
        <text>2 GTP = 3',3'-c-di-GMP + 2 diphosphate</text>
        <dbReference type="Rhea" id="RHEA:24898"/>
        <dbReference type="ChEBI" id="CHEBI:33019"/>
        <dbReference type="ChEBI" id="CHEBI:37565"/>
        <dbReference type="ChEBI" id="CHEBI:58805"/>
        <dbReference type="EC" id="2.7.7.65"/>
    </reaction>
</comment>
<reference evidence="6 7" key="1">
    <citation type="submission" date="2020-02" db="EMBL/GenBank/DDBJ databases">
        <title>Ideonella bacterium strain TBM-1.</title>
        <authorList>
            <person name="Chen W.-M."/>
        </authorList>
    </citation>
    <scope>NUCLEOTIDE SEQUENCE [LARGE SCALE GENOMIC DNA]</scope>
    <source>
        <strain evidence="6 7">TBM-1</strain>
    </source>
</reference>
<dbReference type="PANTHER" id="PTHR45138:SF9">
    <property type="entry name" value="DIGUANYLATE CYCLASE DGCM-RELATED"/>
    <property type="match status" value="1"/>
</dbReference>
<evidence type="ECO:0000256" key="2">
    <source>
        <dbReference type="ARBA" id="ARBA00034247"/>
    </source>
</evidence>
<evidence type="ECO:0000259" key="5">
    <source>
        <dbReference type="PROSITE" id="PS50887"/>
    </source>
</evidence>
<dbReference type="InterPro" id="IPR029787">
    <property type="entry name" value="Nucleotide_cyclase"/>
</dbReference>
<dbReference type="InterPro" id="IPR050469">
    <property type="entry name" value="Diguanylate_Cyclase"/>
</dbReference>
<dbReference type="CDD" id="cd01949">
    <property type="entry name" value="GGDEF"/>
    <property type="match status" value="1"/>
</dbReference>
<keyword evidence="7" id="KW-1185">Reference proteome</keyword>